<keyword evidence="3" id="KW-1185">Reference proteome</keyword>
<comment type="caution">
    <text evidence="2">The sequence shown here is derived from an EMBL/GenBank/DDBJ whole genome shotgun (WGS) entry which is preliminary data.</text>
</comment>
<gene>
    <name evidence="2" type="ORF">ACFQS8_00280</name>
</gene>
<dbReference type="EMBL" id="JBHTBR010000002">
    <property type="protein sequence ID" value="MFC7290041.1"/>
    <property type="molecule type" value="Genomic_DNA"/>
</dbReference>
<protein>
    <submittedName>
        <fullName evidence="2">Uncharacterized protein</fullName>
    </submittedName>
</protein>
<evidence type="ECO:0000313" key="2">
    <source>
        <dbReference type="EMBL" id="MFC7290041.1"/>
    </source>
</evidence>
<reference evidence="3" key="1">
    <citation type="journal article" date="2019" name="Int. J. Syst. Evol. Microbiol.">
        <title>The Global Catalogue of Microorganisms (GCM) 10K type strain sequencing project: providing services to taxonomists for standard genome sequencing and annotation.</title>
        <authorList>
            <consortium name="The Broad Institute Genomics Platform"/>
            <consortium name="The Broad Institute Genome Sequencing Center for Infectious Disease"/>
            <person name="Wu L."/>
            <person name="Ma J."/>
        </authorList>
    </citation>
    <scope>NUCLEOTIDE SEQUENCE [LARGE SCALE GENOMIC DNA]</scope>
    <source>
        <strain evidence="3">CCUG 51308</strain>
    </source>
</reference>
<proteinExistence type="predicted"/>
<dbReference type="RefSeq" id="WP_382164605.1">
    <property type="nucleotide sequence ID" value="NZ_JBHTBR010000002.1"/>
</dbReference>
<keyword evidence="1" id="KW-0812">Transmembrane</keyword>
<organism evidence="2 3">
    <name type="scientific">Hirschia litorea</name>
    <dbReference type="NCBI Taxonomy" id="1199156"/>
    <lineage>
        <taxon>Bacteria</taxon>
        <taxon>Pseudomonadati</taxon>
        <taxon>Pseudomonadota</taxon>
        <taxon>Alphaproteobacteria</taxon>
        <taxon>Hyphomonadales</taxon>
        <taxon>Hyphomonadaceae</taxon>
        <taxon>Hirschia</taxon>
    </lineage>
</organism>
<dbReference type="Proteomes" id="UP001596492">
    <property type="component" value="Unassembled WGS sequence"/>
</dbReference>
<evidence type="ECO:0000313" key="3">
    <source>
        <dbReference type="Proteomes" id="UP001596492"/>
    </source>
</evidence>
<keyword evidence="1" id="KW-0472">Membrane</keyword>
<evidence type="ECO:0000256" key="1">
    <source>
        <dbReference type="SAM" id="Phobius"/>
    </source>
</evidence>
<keyword evidence="1" id="KW-1133">Transmembrane helix</keyword>
<name>A0ABW2IGJ7_9PROT</name>
<accession>A0ABW2IGJ7</accession>
<feature type="transmembrane region" description="Helical" evidence="1">
    <location>
        <begin position="41"/>
        <end position="61"/>
    </location>
</feature>
<sequence>MNSYASAQSSDARVIDLKTYKLPTTTCEANEERWPAWKTSLFIFTTCGAFWASIAIAIRAIF</sequence>